<proteinExistence type="predicted"/>
<keyword evidence="1" id="KW-0812">Transmembrane</keyword>
<feature type="transmembrane region" description="Helical" evidence="1">
    <location>
        <begin position="171"/>
        <end position="190"/>
    </location>
</feature>
<dbReference type="EMBL" id="UINC01057101">
    <property type="protein sequence ID" value="SVB77899.1"/>
    <property type="molecule type" value="Genomic_DNA"/>
</dbReference>
<evidence type="ECO:0000313" key="2">
    <source>
        <dbReference type="EMBL" id="SVB77899.1"/>
    </source>
</evidence>
<feature type="non-terminal residue" evidence="2">
    <location>
        <position position="1"/>
    </location>
</feature>
<feature type="transmembrane region" description="Helical" evidence="1">
    <location>
        <begin position="141"/>
        <end position="159"/>
    </location>
</feature>
<protein>
    <recommendedName>
        <fullName evidence="3">UbiA prenyltransferase family protein</fullName>
    </recommendedName>
</protein>
<feature type="transmembrane region" description="Helical" evidence="1">
    <location>
        <begin position="83"/>
        <end position="102"/>
    </location>
</feature>
<feature type="transmembrane region" description="Helical" evidence="1">
    <location>
        <begin position="211"/>
        <end position="229"/>
    </location>
</feature>
<evidence type="ECO:0000256" key="1">
    <source>
        <dbReference type="SAM" id="Phobius"/>
    </source>
</evidence>
<evidence type="ECO:0008006" key="3">
    <source>
        <dbReference type="Google" id="ProtNLM"/>
    </source>
</evidence>
<sequence length="280" mass="31061">VQLAPRTPWWLWPNLLNLDSPLLAVIWQEQFARVAGVSLGWGERVLLFCCIWLVYWADRALDAVESGGKTETHRHAIQLRGKVIWLGVSIVVLVVAIVLALTTLNSRAWLGGGAVLVFTVAHFGATHWWPALRNRFWPKEWHVGFVFSVGCALQVWSVAPSVWPSLLLPMFGFGALCAMSCSHITAWEVVTADRDDSGSLLNAHPRFIRRLSWFDITLGLLAMITAAALSQAAEQHAMVAVGISALGLAWLHDRCDRFSAGFLRAMADFSLYSPLLFFAL</sequence>
<keyword evidence="1" id="KW-0472">Membrane</keyword>
<keyword evidence="1" id="KW-1133">Transmembrane helix</keyword>
<organism evidence="2">
    <name type="scientific">marine metagenome</name>
    <dbReference type="NCBI Taxonomy" id="408172"/>
    <lineage>
        <taxon>unclassified sequences</taxon>
        <taxon>metagenomes</taxon>
        <taxon>ecological metagenomes</taxon>
    </lineage>
</organism>
<accession>A0A382GSF5</accession>
<reference evidence="2" key="1">
    <citation type="submission" date="2018-05" db="EMBL/GenBank/DDBJ databases">
        <authorList>
            <person name="Lanie J.A."/>
            <person name="Ng W.-L."/>
            <person name="Kazmierczak K.M."/>
            <person name="Andrzejewski T.M."/>
            <person name="Davidsen T.M."/>
            <person name="Wayne K.J."/>
            <person name="Tettelin H."/>
            <person name="Glass J.I."/>
            <person name="Rusch D."/>
            <person name="Podicherti R."/>
            <person name="Tsui H.-C.T."/>
            <person name="Winkler M.E."/>
        </authorList>
    </citation>
    <scope>NUCLEOTIDE SEQUENCE</scope>
</reference>
<gene>
    <name evidence="2" type="ORF">METZ01_LOCUS230753</name>
</gene>
<feature type="transmembrane region" description="Helical" evidence="1">
    <location>
        <begin position="108"/>
        <end position="129"/>
    </location>
</feature>
<dbReference type="AlphaFoldDB" id="A0A382GSF5"/>
<name>A0A382GSF5_9ZZZZ</name>